<keyword evidence="2 6" id="KW-0326">Glycosidase</keyword>
<evidence type="ECO:0000259" key="5">
    <source>
        <dbReference type="Pfam" id="PF21365"/>
    </source>
</evidence>
<sequence length="797" mass="92075">MDLKKFMLEGNPVCRKEAVIVGDHFRITMLTTALIRFEYSEDGGFEDRATQMVCNRDFPVPEFRVSDSGEELHIYTKDLEIHYDRQKFSPSGLMIRVAGGKASERVWHYGDEPKDLLGTARTLDEADGEIPLSHGIMSRNGFSVLDDSHTMAMGEDGMVEPRQGNRADFYFFGYGHRYVECLQDFYRLCGKTPLLPRYTFGNWWSRYHKYTETEYKELVERFEKEEVPFSVAVVDMDWHLVEDVPPVYGSGWTGYTWNKKFFPNPPEFMDWLHKHGYKITLNVHPADGVRAYEEAYPRVAEKMGIDPASKEPVLFDMTDPKFIETYFEELHHPMEEEGVDFWWLDWQQGTVTKVPGLDPLWMLNHYHYLDSKWKGKRALTFSRYAGPGSHRYPVGFSGDTFITWESLKFQPYFTANASNIGFGWWSHDIGGHMFGYRDDELTARWVQLGVFSPMNRLHSTDNPFNGKEPWKYNQIVETVMKNFLKLRHKLVPYLYTMNRRASRAGLPLVQPMYYLEPEREETYEVPNNYYFGTEMMVSPITDKLDPVTGLAGAKTWIPQGIWYDFFNGRAYKGGRKVDLWRDIYEMPVLVREGSIIPLKDMEGYDNSIENPEKLEVLVYPGESGEFVLWEDGGDTPEDLDENWVSTRMTKTADENGTVFIVEAAQGNTAVIPQKRSWKIRFCNIQDKPQEVTVNGQVYKDAEFAEDKKLHGTIVILKDVPADAQVKVTFAADAAVYQRDYAEEVYEILEKAQITYAQKTDVYKVVKELGTEAVPVLVSMNLNPSLLGVLMEILTMGI</sequence>
<feature type="domain" description="Glycosyl hydrolase family 31 C-terminal" evidence="5">
    <location>
        <begin position="505"/>
        <end position="596"/>
    </location>
</feature>
<dbReference type="Gene3D" id="2.60.40.1760">
    <property type="entry name" value="glycosyl hydrolase (family 31)"/>
    <property type="match status" value="1"/>
</dbReference>
<evidence type="ECO:0000313" key="7">
    <source>
        <dbReference type="Proteomes" id="UP000095645"/>
    </source>
</evidence>
<dbReference type="CDD" id="cd06595">
    <property type="entry name" value="GH31_u1"/>
    <property type="match status" value="1"/>
</dbReference>
<dbReference type="Pfam" id="PF17137">
    <property type="entry name" value="DUF5110"/>
    <property type="match status" value="1"/>
</dbReference>
<accession>A0A174AHW0</accession>
<dbReference type="SUPFAM" id="SSF51011">
    <property type="entry name" value="Glycosyl hydrolase domain"/>
    <property type="match status" value="1"/>
</dbReference>
<dbReference type="Gene3D" id="3.20.20.80">
    <property type="entry name" value="Glycosidases"/>
    <property type="match status" value="1"/>
</dbReference>
<evidence type="ECO:0000259" key="3">
    <source>
        <dbReference type="Pfam" id="PF01055"/>
    </source>
</evidence>
<dbReference type="AlphaFoldDB" id="A0A174AHW0"/>
<dbReference type="Proteomes" id="UP000095645">
    <property type="component" value="Unassembled WGS sequence"/>
</dbReference>
<dbReference type="PANTHER" id="PTHR43863">
    <property type="entry name" value="HYDROLASE, PUTATIVE (AFU_ORTHOLOGUE AFUA_1G03140)-RELATED"/>
    <property type="match status" value="1"/>
</dbReference>
<dbReference type="EMBL" id="CYZP01000009">
    <property type="protein sequence ID" value="CUN87793.1"/>
    <property type="molecule type" value="Genomic_DNA"/>
</dbReference>
<protein>
    <submittedName>
        <fullName evidence="6">Alpha-xylosidase</fullName>
        <ecNumber evidence="6">3.2.1.177</ecNumber>
    </submittedName>
</protein>
<dbReference type="Pfam" id="PF01055">
    <property type="entry name" value="Glyco_hydro_31_2nd"/>
    <property type="match status" value="1"/>
</dbReference>
<evidence type="ECO:0000259" key="4">
    <source>
        <dbReference type="Pfam" id="PF17137"/>
    </source>
</evidence>
<evidence type="ECO:0000256" key="2">
    <source>
        <dbReference type="RuleBase" id="RU361185"/>
    </source>
</evidence>
<dbReference type="InterPro" id="IPR000322">
    <property type="entry name" value="Glyco_hydro_31_TIM"/>
</dbReference>
<comment type="similarity">
    <text evidence="1 2">Belongs to the glycosyl hydrolase 31 family.</text>
</comment>
<dbReference type="InterPro" id="IPR033403">
    <property type="entry name" value="DUF5110"/>
</dbReference>
<dbReference type="RefSeq" id="WP_055057783.1">
    <property type="nucleotide sequence ID" value="NZ_CYZP01000009.1"/>
</dbReference>
<dbReference type="SUPFAM" id="SSF51445">
    <property type="entry name" value="(Trans)glycosidases"/>
    <property type="match status" value="1"/>
</dbReference>
<name>A0A174AHW0_9FIRM</name>
<feature type="domain" description="DUF5110" evidence="4">
    <location>
        <begin position="614"/>
        <end position="683"/>
    </location>
</feature>
<dbReference type="Gene3D" id="2.60.40.1180">
    <property type="entry name" value="Golgi alpha-mannosidase II"/>
    <property type="match status" value="2"/>
</dbReference>
<dbReference type="InterPro" id="IPR013780">
    <property type="entry name" value="Glyco_hydro_b"/>
</dbReference>
<reference evidence="6 7" key="1">
    <citation type="submission" date="2015-09" db="EMBL/GenBank/DDBJ databases">
        <authorList>
            <consortium name="Pathogen Informatics"/>
        </authorList>
    </citation>
    <scope>NUCLEOTIDE SEQUENCE [LARGE SCALE GENOMIC DNA]</scope>
    <source>
        <strain evidence="6 7">2789STDY5834861</strain>
    </source>
</reference>
<gene>
    <name evidence="6" type="primary">yicI_2</name>
    <name evidence="6" type="ORF">ERS852476_01311</name>
</gene>
<dbReference type="GO" id="GO:0061634">
    <property type="term" value="F:alpha-D-xyloside xylohydrolase"/>
    <property type="evidence" value="ECO:0007669"/>
    <property type="project" value="UniProtKB-EC"/>
</dbReference>
<dbReference type="EC" id="3.2.1.177" evidence="6"/>
<feature type="domain" description="Glycoside hydrolase family 31 TIM barrel" evidence="3">
    <location>
        <begin position="192"/>
        <end position="497"/>
    </location>
</feature>
<keyword evidence="2 6" id="KW-0378">Hydrolase</keyword>
<evidence type="ECO:0000256" key="1">
    <source>
        <dbReference type="ARBA" id="ARBA00007806"/>
    </source>
</evidence>
<proteinExistence type="inferred from homology"/>
<dbReference type="GO" id="GO:0005975">
    <property type="term" value="P:carbohydrate metabolic process"/>
    <property type="evidence" value="ECO:0007669"/>
    <property type="project" value="InterPro"/>
</dbReference>
<organism evidence="6 7">
    <name type="scientific">Blautia obeum</name>
    <dbReference type="NCBI Taxonomy" id="40520"/>
    <lineage>
        <taxon>Bacteria</taxon>
        <taxon>Bacillati</taxon>
        <taxon>Bacillota</taxon>
        <taxon>Clostridia</taxon>
        <taxon>Lachnospirales</taxon>
        <taxon>Lachnospiraceae</taxon>
        <taxon>Blautia</taxon>
    </lineage>
</organism>
<dbReference type="PANTHER" id="PTHR43863:SF2">
    <property type="entry name" value="MALTASE-GLUCOAMYLASE"/>
    <property type="match status" value="1"/>
</dbReference>
<dbReference type="InterPro" id="IPR048395">
    <property type="entry name" value="Glyco_hydro_31_C"/>
</dbReference>
<dbReference type="Pfam" id="PF21365">
    <property type="entry name" value="Glyco_hydro_31_3rd"/>
    <property type="match status" value="1"/>
</dbReference>
<dbReference type="InterPro" id="IPR017853">
    <property type="entry name" value="GH"/>
</dbReference>
<dbReference type="InterPro" id="IPR051816">
    <property type="entry name" value="Glycosyl_Hydrolase_31"/>
</dbReference>
<evidence type="ECO:0000313" key="6">
    <source>
        <dbReference type="EMBL" id="CUN87793.1"/>
    </source>
</evidence>